<keyword evidence="3" id="KW-1185">Reference proteome</keyword>
<organism evidence="2 3">
    <name type="scientific">Chrysophaeum taylorii</name>
    <dbReference type="NCBI Taxonomy" id="2483200"/>
    <lineage>
        <taxon>Eukaryota</taxon>
        <taxon>Sar</taxon>
        <taxon>Stramenopiles</taxon>
        <taxon>Ochrophyta</taxon>
        <taxon>Pelagophyceae</taxon>
        <taxon>Pelagomonadales</taxon>
        <taxon>Pelagomonadaceae</taxon>
        <taxon>Chrysophaeum</taxon>
    </lineage>
</organism>
<evidence type="ECO:0000313" key="3">
    <source>
        <dbReference type="Proteomes" id="UP001230188"/>
    </source>
</evidence>
<feature type="region of interest" description="Disordered" evidence="1">
    <location>
        <begin position="21"/>
        <end position="40"/>
    </location>
</feature>
<evidence type="ECO:0008006" key="4">
    <source>
        <dbReference type="Google" id="ProtNLM"/>
    </source>
</evidence>
<dbReference type="InterPro" id="IPR036537">
    <property type="entry name" value="Adaptor_Cbl_N_dom_sf"/>
</dbReference>
<feature type="compositionally biased region" description="Low complexity" evidence="1">
    <location>
        <begin position="24"/>
        <end position="39"/>
    </location>
</feature>
<comment type="caution">
    <text evidence="2">The sequence shown here is derived from an EMBL/GenBank/DDBJ whole genome shotgun (WGS) entry which is preliminary data.</text>
</comment>
<dbReference type="InterPro" id="IPR059179">
    <property type="entry name" value="MLKL-like_MCAfunc"/>
</dbReference>
<accession>A0AAD7UH92</accession>
<protein>
    <recommendedName>
        <fullName evidence="4">CHAT domain-containing protein</fullName>
    </recommendedName>
</protein>
<proteinExistence type="predicted"/>
<name>A0AAD7UH92_9STRA</name>
<gene>
    <name evidence="2" type="ORF">CTAYLR_006524</name>
</gene>
<dbReference type="InterPro" id="IPR027417">
    <property type="entry name" value="P-loop_NTPase"/>
</dbReference>
<evidence type="ECO:0000313" key="2">
    <source>
        <dbReference type="EMBL" id="KAJ8604650.1"/>
    </source>
</evidence>
<dbReference type="Proteomes" id="UP001230188">
    <property type="component" value="Unassembled WGS sequence"/>
</dbReference>
<feature type="region of interest" description="Disordered" evidence="1">
    <location>
        <begin position="94"/>
        <end position="123"/>
    </location>
</feature>
<sequence>MANEQTWYEDESTGNELRRALRTSAAAAEASPSPGFESSDAVIRHLQSKFGIGDARKLDEASMLIETSQPGDGSLDNQGDETADATAAETLTHGRAADAPALRPHTSQQTEVRSIAPPRDSADNEGVTHMGVLVVDDDEADNAGKILVSVWDFGGQPVFQVVQHLYMPRIGVYAVVFRLIDLLLEPEREAHQAALKYLDFWLHSIDTYATYPRREEREIRFPPIVLVGTYLDDLAKQPEEERLGKLRQVNGVLLENFKNRISCLQADQSSRIKGREFLYNEAQDLCYFPVDNTIDDDKNVRCLREVIVRAIKEDALQYIHDPIPTSWLRVFDKLETVRDSHPRLAVHEEDDDDDEDSVVQLMLEAGALSREDPIEARKSRAVAMLQYFHFFGAVVYFDDVPGLQHHALIGPQWVLDSITFVVRDFRLHRFRRDRKAMDINDGKDWLDLISNGIATEKLLRRLWIGERLAYDFLVSLMIQLGLFARLSDGRFLVPSSVCATTIQGASNGEPAGIQAHLDGSEMRLDGRIPCFEFQDGFLPNGFFERVVNKLVNDWPTGAAGEALVPELRPNAAFLHLQSHPLVILKAWPTIRVYIRLGEAARRALEAVDQAVACTQMRSSVRRSFSFSETLDDDPFFGWRELAEAMISERELLTCELAREEIRDLYDFFKNKVKPKGKANVAAEYTKRILSERSRANLEDLKYMQVTYLDSLNKDKDNHLKPGGELEALLQDCEIKNADQWKIWRLLHQNYRIVKGPGPFLFGIFAGAGLDHLRLERVEIGNLMSAGCLGFDCKIFDELTVSKLEKALDNGCGKVDNRRGRVLHFAMHGTSSRTSMPDTRVIGAEAKSTRTTLQVYGDDLKVIEAEPLARIVAKRCTDEQVQFYDNNFECVFLNCCESDTAARKLKEFNVPWVLSWTTPVDDEAAKTFAEGFYRWLAGNPGDYKGAFEKGKKELTDHLWIIEDPTNSRCGQKSGIPRLRGPTNPKYLPPPPEPSTLEIKDIAFMKETLATLHKTFLQYLNAELQYPKLFFVVKFPTSYGLVADRLINEQLMVVFVCEKTKKRARYEVDGKDVGGLIVTAMKPSVRKFIKRVDDFWHRFGPIVKITAALVVTAVKATTSVDLKEFVPSALMETSKDSKGTHDFITRYAEDAGAKVDESLADGMVTEVATAGLEAAGIDHSTLKSILPAKGFEQIQNMKFNRKTFLEFGDFLVAAGYDRKCLCMDIDTIGDSGAGWIARDVDRPTQRVDDLPPQKKVMKTIELTKKAMKEATERTDPQRADVERVDDFVDQGLDVTLSILSTGRALPLISEACGVAGAILKDVQKYKDKADDVVQAGRRVLDVLEFLRLLTSRVRELSPESTSEVRAAMADITQLLEEFKTAVEKFGKPGFFKRFWKQREYAGTLSRLDGEIRDKLDFLTNAYGLARDAQVEGLPRAITYKLEEALEKYVDERHDKDERALENAAKEGGVDAEETTMALVALHQKVELEKDLVREMAQSREYGRHEVLKQALEYDEGAIPHGSDHTRKLRISIWDYGGCKRA</sequence>
<dbReference type="Gene3D" id="1.20.930.20">
    <property type="entry name" value="Adaptor protein Cbl, N-terminal domain"/>
    <property type="match status" value="1"/>
</dbReference>
<dbReference type="EMBL" id="JAQMWT010000324">
    <property type="protein sequence ID" value="KAJ8604650.1"/>
    <property type="molecule type" value="Genomic_DNA"/>
</dbReference>
<evidence type="ECO:0000256" key="1">
    <source>
        <dbReference type="SAM" id="MobiDB-lite"/>
    </source>
</evidence>
<dbReference type="CDD" id="cd21037">
    <property type="entry name" value="MLKL_NTD"/>
    <property type="match status" value="1"/>
</dbReference>
<reference evidence="2" key="1">
    <citation type="submission" date="2023-01" db="EMBL/GenBank/DDBJ databases">
        <title>Metagenome sequencing of chrysophaentin producing Chrysophaeum taylorii.</title>
        <authorList>
            <person name="Davison J."/>
            <person name="Bewley C."/>
        </authorList>
    </citation>
    <scope>NUCLEOTIDE SEQUENCE</scope>
    <source>
        <strain evidence="2">NIES-1699</strain>
    </source>
</reference>
<dbReference type="GO" id="GO:0007166">
    <property type="term" value="P:cell surface receptor signaling pathway"/>
    <property type="evidence" value="ECO:0007669"/>
    <property type="project" value="InterPro"/>
</dbReference>
<dbReference type="Gene3D" id="3.40.50.300">
    <property type="entry name" value="P-loop containing nucleotide triphosphate hydrolases"/>
    <property type="match status" value="1"/>
</dbReference>